<evidence type="ECO:0000256" key="1">
    <source>
        <dbReference type="PROSITE-ProRule" id="PRU00042"/>
    </source>
</evidence>
<comment type="caution">
    <text evidence="3">The sequence shown here is derived from an EMBL/GenBank/DDBJ whole genome shotgun (WGS) entry which is preliminary data.</text>
</comment>
<dbReference type="InterPro" id="IPR022698">
    <property type="entry name" value="OrsD"/>
</dbReference>
<dbReference type="AlphaFoldDB" id="A0AAJ0AB14"/>
<dbReference type="InterPro" id="IPR013087">
    <property type="entry name" value="Znf_C2H2_type"/>
</dbReference>
<dbReference type="Pfam" id="PF12013">
    <property type="entry name" value="OrsD"/>
    <property type="match status" value="1"/>
</dbReference>
<reference evidence="3" key="1">
    <citation type="submission" date="2021-06" db="EMBL/GenBank/DDBJ databases">
        <title>Comparative genomics, transcriptomics and evolutionary studies reveal genomic signatures of adaptation to plant cell wall in hemibiotrophic fungi.</title>
        <authorList>
            <consortium name="DOE Joint Genome Institute"/>
            <person name="Baroncelli R."/>
            <person name="Diaz J.F."/>
            <person name="Benocci T."/>
            <person name="Peng M."/>
            <person name="Battaglia E."/>
            <person name="Haridas S."/>
            <person name="Andreopoulos W."/>
            <person name="Labutti K."/>
            <person name="Pangilinan J."/>
            <person name="Floch G.L."/>
            <person name="Makela M.R."/>
            <person name="Henrissat B."/>
            <person name="Grigoriev I.V."/>
            <person name="Crouch J.A."/>
            <person name="De Vries R.P."/>
            <person name="Sukno S.A."/>
            <person name="Thon M.R."/>
        </authorList>
    </citation>
    <scope>NUCLEOTIDE SEQUENCE</scope>
    <source>
        <strain evidence="3">CBS 193.32</strain>
    </source>
</reference>
<dbReference type="PROSITE" id="PS50157">
    <property type="entry name" value="ZINC_FINGER_C2H2_2"/>
    <property type="match status" value="1"/>
</dbReference>
<organism evidence="3 4">
    <name type="scientific">Colletotrichum godetiae</name>
    <dbReference type="NCBI Taxonomy" id="1209918"/>
    <lineage>
        <taxon>Eukaryota</taxon>
        <taxon>Fungi</taxon>
        <taxon>Dikarya</taxon>
        <taxon>Ascomycota</taxon>
        <taxon>Pezizomycotina</taxon>
        <taxon>Sordariomycetes</taxon>
        <taxon>Hypocreomycetidae</taxon>
        <taxon>Glomerellales</taxon>
        <taxon>Glomerellaceae</taxon>
        <taxon>Colletotrichum</taxon>
        <taxon>Colletotrichum acutatum species complex</taxon>
    </lineage>
</organism>
<gene>
    <name evidence="3" type="ORF">BDP55DRAFT_536264</name>
</gene>
<name>A0AAJ0AB14_9PEZI</name>
<protein>
    <recommendedName>
        <fullName evidence="2">C2H2-type domain-containing protein</fullName>
    </recommendedName>
</protein>
<keyword evidence="4" id="KW-1185">Reference proteome</keyword>
<proteinExistence type="predicted"/>
<dbReference type="Proteomes" id="UP001224890">
    <property type="component" value="Unassembled WGS sequence"/>
</dbReference>
<evidence type="ECO:0000259" key="2">
    <source>
        <dbReference type="PROSITE" id="PS50157"/>
    </source>
</evidence>
<evidence type="ECO:0000313" key="4">
    <source>
        <dbReference type="Proteomes" id="UP001224890"/>
    </source>
</evidence>
<accession>A0AAJ0AB14</accession>
<dbReference type="EMBL" id="JAHMHR010000056">
    <property type="protein sequence ID" value="KAK1659817.1"/>
    <property type="molecule type" value="Genomic_DNA"/>
</dbReference>
<dbReference type="RefSeq" id="XP_060424581.1">
    <property type="nucleotide sequence ID" value="XM_060567885.1"/>
</dbReference>
<feature type="non-terminal residue" evidence="3">
    <location>
        <position position="211"/>
    </location>
</feature>
<dbReference type="PROSITE" id="PS00028">
    <property type="entry name" value="ZINC_FINGER_C2H2_1"/>
    <property type="match status" value="1"/>
</dbReference>
<dbReference type="GO" id="GO:0008270">
    <property type="term" value="F:zinc ion binding"/>
    <property type="evidence" value="ECO:0007669"/>
    <property type="project" value="UniProtKB-KW"/>
</dbReference>
<evidence type="ECO:0000313" key="3">
    <source>
        <dbReference type="EMBL" id="KAK1659817.1"/>
    </source>
</evidence>
<keyword evidence="1" id="KW-0479">Metal-binding</keyword>
<keyword evidence="1" id="KW-0862">Zinc</keyword>
<feature type="domain" description="C2H2-type" evidence="2">
    <location>
        <begin position="81"/>
        <end position="110"/>
    </location>
</feature>
<keyword evidence="1" id="KW-0863">Zinc-finger</keyword>
<sequence length="211" mass="24024">MDSFVEINEKHRMLICRKCKAAIRPGSSIESHFRHEHQLKGEVLRDIKDYYSCSDLADPKVDALPGDGGSAIEQLDVLRGYRCSACRYLTTARDNITRHWREAGHTATGPKSTEVRLQTWMRGKYARYWMVGNDEAEAGPDSGNSGGKDAMELMMAQCTAELNAEDAERLRVGDLKEDIDRDSSWVKRLQWVKHFGSRDLLAIYDAAEWIR</sequence>
<dbReference type="GeneID" id="85452411"/>